<evidence type="ECO:0000313" key="1">
    <source>
        <dbReference type="EMBL" id="SAI73146.1"/>
    </source>
</evidence>
<dbReference type="AlphaFoldDB" id="A0A157ST96"/>
<reference evidence="1 2" key="1">
    <citation type="submission" date="2016-04" db="EMBL/GenBank/DDBJ databases">
        <authorList>
            <consortium name="Pathogen Informatics"/>
        </authorList>
    </citation>
    <scope>NUCLEOTIDE SEQUENCE [LARGE SCALE GENOMIC DNA]</scope>
    <source>
        <strain evidence="1 2">H050680373</strain>
    </source>
</reference>
<evidence type="ECO:0000313" key="2">
    <source>
        <dbReference type="Proteomes" id="UP000076848"/>
    </source>
</evidence>
<proteinExistence type="predicted"/>
<gene>
    <name evidence="1" type="ORF">SAMEA3906486_04495</name>
</gene>
<keyword evidence="2" id="KW-1185">Reference proteome</keyword>
<organism evidence="1 2">
    <name type="scientific">Bordetella ansorpii</name>
    <dbReference type="NCBI Taxonomy" id="288768"/>
    <lineage>
        <taxon>Bacteria</taxon>
        <taxon>Pseudomonadati</taxon>
        <taxon>Pseudomonadota</taxon>
        <taxon>Betaproteobacteria</taxon>
        <taxon>Burkholderiales</taxon>
        <taxon>Alcaligenaceae</taxon>
        <taxon>Bordetella</taxon>
    </lineage>
</organism>
<name>A0A157ST96_9BORD</name>
<dbReference type="Proteomes" id="UP000076848">
    <property type="component" value="Unassembled WGS sequence"/>
</dbReference>
<dbReference type="RefSeq" id="WP_066131947.1">
    <property type="nucleotide sequence ID" value="NZ_FKIF01000008.1"/>
</dbReference>
<accession>A0A157ST96</accession>
<dbReference type="EMBL" id="FKIF01000008">
    <property type="protein sequence ID" value="SAI73146.1"/>
    <property type="molecule type" value="Genomic_DNA"/>
</dbReference>
<protein>
    <submittedName>
        <fullName evidence="1">Uncharacterized protein</fullName>
    </submittedName>
</protein>
<sequence length="86" mass="10010">MNRIISYTYIARTWRMTRLLARRDISWHSYKLSLRPTQVTVATVQGCQVFCDRDDERLFFGLDASEPVITDADRQREAGIDSSLEP</sequence>